<keyword evidence="9" id="KW-0443">Lipid metabolism</keyword>
<evidence type="ECO:0000256" key="11">
    <source>
        <dbReference type="ARBA" id="ARBA00023160"/>
    </source>
</evidence>
<evidence type="ECO:0000256" key="12">
    <source>
        <dbReference type="SAM" id="Phobius"/>
    </source>
</evidence>
<gene>
    <name evidence="14" type="ORF">AFUS01_LOCUS18064</name>
</gene>
<comment type="subcellular location">
    <subcellularLocation>
        <location evidence="1">Membrane</location>
        <topology evidence="1">Multi-pass membrane protein</topology>
    </subcellularLocation>
</comment>
<keyword evidence="10 12" id="KW-0472">Membrane</keyword>
<dbReference type="GO" id="GO:0004768">
    <property type="term" value="F:stearoyl-CoA 9-desaturase activity"/>
    <property type="evidence" value="ECO:0007669"/>
    <property type="project" value="TreeGrafter"/>
</dbReference>
<dbReference type="GO" id="GO:0005506">
    <property type="term" value="F:iron ion binding"/>
    <property type="evidence" value="ECO:0007669"/>
    <property type="project" value="TreeGrafter"/>
</dbReference>
<dbReference type="GO" id="GO:0006636">
    <property type="term" value="P:unsaturated fatty acid biosynthetic process"/>
    <property type="evidence" value="ECO:0007669"/>
    <property type="project" value="TreeGrafter"/>
</dbReference>
<comment type="similarity">
    <text evidence="2">Belongs to the fatty acid desaturase type 1 family.</text>
</comment>
<dbReference type="AlphaFoldDB" id="A0A8J2KNY5"/>
<protein>
    <recommendedName>
        <fullName evidence="13">Fatty acid desaturase domain-containing protein</fullName>
    </recommendedName>
</protein>
<keyword evidence="4 12" id="KW-0812">Transmembrane</keyword>
<comment type="caution">
    <text evidence="14">The sequence shown here is derived from an EMBL/GenBank/DDBJ whole genome shotgun (WGS) entry which is preliminary data.</text>
</comment>
<name>A0A8J2KNY5_9HEXA</name>
<dbReference type="InterPro" id="IPR005804">
    <property type="entry name" value="FA_desaturase_dom"/>
</dbReference>
<keyword evidence="7" id="KW-0560">Oxidoreductase</keyword>
<organism evidence="14 15">
    <name type="scientific">Allacma fusca</name>
    <dbReference type="NCBI Taxonomy" id="39272"/>
    <lineage>
        <taxon>Eukaryota</taxon>
        <taxon>Metazoa</taxon>
        <taxon>Ecdysozoa</taxon>
        <taxon>Arthropoda</taxon>
        <taxon>Hexapoda</taxon>
        <taxon>Collembola</taxon>
        <taxon>Symphypleona</taxon>
        <taxon>Sminthuridae</taxon>
        <taxon>Allacma</taxon>
    </lineage>
</organism>
<keyword evidence="5" id="KW-0276">Fatty acid metabolism</keyword>
<keyword evidence="8" id="KW-0408">Iron</keyword>
<evidence type="ECO:0000313" key="14">
    <source>
        <dbReference type="EMBL" id="CAG7729340.1"/>
    </source>
</evidence>
<feature type="transmembrane region" description="Helical" evidence="12">
    <location>
        <begin position="136"/>
        <end position="160"/>
    </location>
</feature>
<accession>A0A8J2KNY5</accession>
<dbReference type="EMBL" id="CAJVCH010176879">
    <property type="protein sequence ID" value="CAG7729340.1"/>
    <property type="molecule type" value="Genomic_DNA"/>
</dbReference>
<feature type="transmembrane region" description="Helical" evidence="12">
    <location>
        <begin position="166"/>
        <end position="186"/>
    </location>
</feature>
<evidence type="ECO:0000256" key="5">
    <source>
        <dbReference type="ARBA" id="ARBA00022832"/>
    </source>
</evidence>
<evidence type="ECO:0000256" key="9">
    <source>
        <dbReference type="ARBA" id="ARBA00023098"/>
    </source>
</evidence>
<proteinExistence type="inferred from homology"/>
<dbReference type="Pfam" id="PF00487">
    <property type="entry name" value="FA_desaturase"/>
    <property type="match status" value="1"/>
</dbReference>
<dbReference type="OrthoDB" id="10260134at2759"/>
<dbReference type="InterPro" id="IPR015876">
    <property type="entry name" value="Acyl-CoA_DS"/>
</dbReference>
<evidence type="ECO:0000313" key="15">
    <source>
        <dbReference type="Proteomes" id="UP000708208"/>
    </source>
</evidence>
<dbReference type="Proteomes" id="UP000708208">
    <property type="component" value="Unassembled WGS sequence"/>
</dbReference>
<feature type="domain" description="Fatty acid desaturase" evidence="13">
    <location>
        <begin position="43"/>
        <end position="174"/>
    </location>
</feature>
<reference evidence="14" key="1">
    <citation type="submission" date="2021-06" db="EMBL/GenBank/DDBJ databases">
        <authorList>
            <person name="Hodson N. C."/>
            <person name="Mongue J. A."/>
            <person name="Jaron S. K."/>
        </authorList>
    </citation>
    <scope>NUCLEOTIDE SEQUENCE</scope>
</reference>
<dbReference type="PANTHER" id="PTHR11351">
    <property type="entry name" value="ACYL-COA DESATURASE"/>
    <property type="match status" value="1"/>
</dbReference>
<evidence type="ECO:0000256" key="10">
    <source>
        <dbReference type="ARBA" id="ARBA00023136"/>
    </source>
</evidence>
<evidence type="ECO:0000256" key="7">
    <source>
        <dbReference type="ARBA" id="ARBA00023002"/>
    </source>
</evidence>
<evidence type="ECO:0000256" key="2">
    <source>
        <dbReference type="ARBA" id="ARBA00009295"/>
    </source>
</evidence>
<evidence type="ECO:0000256" key="3">
    <source>
        <dbReference type="ARBA" id="ARBA00022516"/>
    </source>
</evidence>
<evidence type="ECO:0000256" key="1">
    <source>
        <dbReference type="ARBA" id="ARBA00004141"/>
    </source>
</evidence>
<evidence type="ECO:0000259" key="13">
    <source>
        <dbReference type="Pfam" id="PF00487"/>
    </source>
</evidence>
<evidence type="ECO:0000256" key="6">
    <source>
        <dbReference type="ARBA" id="ARBA00022989"/>
    </source>
</evidence>
<keyword evidence="11" id="KW-0275">Fatty acid biosynthesis</keyword>
<evidence type="ECO:0000256" key="8">
    <source>
        <dbReference type="ARBA" id="ARBA00023004"/>
    </source>
</evidence>
<dbReference type="GO" id="GO:0005789">
    <property type="term" value="C:endoplasmic reticulum membrane"/>
    <property type="evidence" value="ECO:0007669"/>
    <property type="project" value="TreeGrafter"/>
</dbReference>
<sequence>MLHQLLDLVTYSKGCISNNKLQFFPETIHIRLIRHIVSLKLFAHQTFKATAPLKYYLGICNFFVGQNSIWLWCALHRVHHKCVDTDEDPHDSTRGFFYCHIGWVFKSDHQNFLKSLHKVDMSDFEQEPIVMFHKRYLVLIYLLCIFILPTVIPFVAHMWGDKPYDTWNFSTAVIDFFAWTGLAYDLKSVSKETAMKRKTRTGDLRHFESGPWGWGDKSISEENIEQTVTFYPEKNN</sequence>
<keyword evidence="3" id="KW-0444">Lipid biosynthesis</keyword>
<keyword evidence="15" id="KW-1185">Reference proteome</keyword>
<keyword evidence="6 12" id="KW-1133">Transmembrane helix</keyword>
<dbReference type="PANTHER" id="PTHR11351:SF26">
    <property type="entry name" value="FATTY ACID DESATURASE DOMAIN-CONTAINING PROTEIN"/>
    <property type="match status" value="1"/>
</dbReference>
<evidence type="ECO:0000256" key="4">
    <source>
        <dbReference type="ARBA" id="ARBA00022692"/>
    </source>
</evidence>